<dbReference type="KEGG" id="mpar:F7D14_15745"/>
<feature type="transmembrane region" description="Helical" evidence="2">
    <location>
        <begin position="179"/>
        <end position="198"/>
    </location>
</feature>
<sequence length="320" mass="36390">MRHRSDKRSIREKSAAELWPPLRRFVETDAAIGQWALKGGPARRFIYEFIRFGIKQAWACLFGGIMVFLVLATRLLYPVHAPLARYDFLFLAALGVQATLILLRFESLAEAGVIFVFHVVGTAMELFKTAQGSWVYPEEAFFRIGGAPLFTGFMYACVGSYMMRAWALFDFRFTNHPPLWQVGALAAAIYVNFFAHHYVADMRILLFAASAAIFWRTTIYYRIHHSWRTMPLLLAAFLASCFIWFAENIATYSHVWLYPDQMAAWKPVGIGKLGSWFLLQIVSYALVALACKPQPPDDAPLEESRARHGDRLASKSRISA</sequence>
<dbReference type="Proteomes" id="UP000422569">
    <property type="component" value="Chromosome"/>
</dbReference>
<dbReference type="Pfam" id="PF05675">
    <property type="entry name" value="DUF817"/>
    <property type="match status" value="1"/>
</dbReference>
<organism evidence="3 4">
    <name type="scientific">Methylocystis parvus</name>
    <dbReference type="NCBI Taxonomy" id="134"/>
    <lineage>
        <taxon>Bacteria</taxon>
        <taxon>Pseudomonadati</taxon>
        <taxon>Pseudomonadota</taxon>
        <taxon>Alphaproteobacteria</taxon>
        <taxon>Hyphomicrobiales</taxon>
        <taxon>Methylocystaceae</taxon>
        <taxon>Methylocystis</taxon>
    </lineage>
</organism>
<evidence type="ECO:0000313" key="4">
    <source>
        <dbReference type="Proteomes" id="UP000422569"/>
    </source>
</evidence>
<feature type="transmembrane region" description="Helical" evidence="2">
    <location>
        <begin position="57"/>
        <end position="77"/>
    </location>
</feature>
<reference evidence="3 4" key="1">
    <citation type="submission" date="2019-09" db="EMBL/GenBank/DDBJ databases">
        <title>Isolation and complete genome sequencing of Methylocystis species.</title>
        <authorList>
            <person name="Rumah B.L."/>
            <person name="Stead C.E."/>
            <person name="Stevens B.C."/>
            <person name="Minton N.P."/>
            <person name="Grosse-Honebrink A."/>
            <person name="Zhang Y."/>
        </authorList>
    </citation>
    <scope>NUCLEOTIDE SEQUENCE [LARGE SCALE GENOMIC DNA]</scope>
    <source>
        <strain evidence="3 4">BRCS2</strain>
    </source>
</reference>
<evidence type="ECO:0000256" key="2">
    <source>
        <dbReference type="SAM" id="Phobius"/>
    </source>
</evidence>
<feature type="transmembrane region" description="Helical" evidence="2">
    <location>
        <begin position="204"/>
        <end position="221"/>
    </location>
</feature>
<feature type="transmembrane region" description="Helical" evidence="2">
    <location>
        <begin position="147"/>
        <end position="167"/>
    </location>
</feature>
<feature type="transmembrane region" description="Helical" evidence="2">
    <location>
        <begin position="233"/>
        <end position="253"/>
    </location>
</feature>
<proteinExistence type="predicted"/>
<name>A0A6B8M4E1_9HYPH</name>
<feature type="region of interest" description="Disordered" evidence="1">
    <location>
        <begin position="296"/>
        <end position="320"/>
    </location>
</feature>
<dbReference type="InterPro" id="IPR008535">
    <property type="entry name" value="DUF817"/>
</dbReference>
<keyword evidence="2" id="KW-0472">Membrane</keyword>
<keyword evidence="4" id="KW-1185">Reference proteome</keyword>
<feature type="transmembrane region" description="Helical" evidence="2">
    <location>
        <begin position="108"/>
        <end position="127"/>
    </location>
</feature>
<accession>A0A6B8M4E1</accession>
<evidence type="ECO:0000313" key="3">
    <source>
        <dbReference type="EMBL" id="QGM98794.1"/>
    </source>
</evidence>
<protein>
    <submittedName>
        <fullName evidence="3">DUF817 domain-containing protein</fullName>
    </submittedName>
</protein>
<evidence type="ECO:0000256" key="1">
    <source>
        <dbReference type="SAM" id="MobiDB-lite"/>
    </source>
</evidence>
<keyword evidence="2" id="KW-1133">Transmembrane helix</keyword>
<gene>
    <name evidence="3" type="ORF">F7D14_15745</name>
</gene>
<dbReference type="EMBL" id="CP044331">
    <property type="protein sequence ID" value="QGM98794.1"/>
    <property type="molecule type" value="Genomic_DNA"/>
</dbReference>
<dbReference type="AlphaFoldDB" id="A0A6B8M4E1"/>
<feature type="transmembrane region" description="Helical" evidence="2">
    <location>
        <begin position="273"/>
        <end position="291"/>
    </location>
</feature>
<feature type="compositionally biased region" description="Basic and acidic residues" evidence="1">
    <location>
        <begin position="302"/>
        <end position="313"/>
    </location>
</feature>
<dbReference type="RefSeq" id="WP_016918649.1">
    <property type="nucleotide sequence ID" value="NZ_CP044331.1"/>
</dbReference>
<keyword evidence="2" id="KW-0812">Transmembrane</keyword>